<accession>A0ABN8T534</accession>
<protein>
    <submittedName>
        <fullName evidence="2">Uncharacterized protein</fullName>
    </submittedName>
</protein>
<feature type="compositionally biased region" description="Basic and acidic residues" evidence="1">
    <location>
        <begin position="1"/>
        <end position="18"/>
    </location>
</feature>
<dbReference type="EMBL" id="CALNXI010007711">
    <property type="protein sequence ID" value="CAH3199389.1"/>
    <property type="molecule type" value="Genomic_DNA"/>
</dbReference>
<gene>
    <name evidence="2" type="ORF">PEVE_00041098</name>
</gene>
<feature type="region of interest" description="Disordered" evidence="1">
    <location>
        <begin position="1"/>
        <end position="32"/>
    </location>
</feature>
<feature type="non-terminal residue" evidence="2">
    <location>
        <position position="162"/>
    </location>
</feature>
<reference evidence="2 3" key="1">
    <citation type="submission" date="2022-05" db="EMBL/GenBank/DDBJ databases">
        <authorList>
            <consortium name="Genoscope - CEA"/>
            <person name="William W."/>
        </authorList>
    </citation>
    <scope>NUCLEOTIDE SEQUENCE [LARGE SCALE GENOMIC DNA]</scope>
</reference>
<name>A0ABN8T534_9CNID</name>
<comment type="caution">
    <text evidence="2">The sequence shown here is derived from an EMBL/GenBank/DDBJ whole genome shotgun (WGS) entry which is preliminary data.</text>
</comment>
<keyword evidence="3" id="KW-1185">Reference proteome</keyword>
<feature type="compositionally biased region" description="Polar residues" evidence="1">
    <location>
        <begin position="19"/>
        <end position="29"/>
    </location>
</feature>
<evidence type="ECO:0000256" key="1">
    <source>
        <dbReference type="SAM" id="MobiDB-lite"/>
    </source>
</evidence>
<sequence>MEGEENKEKIPLKERKINDGQSSNASVNGDNAEDECQGSLCSKRYIISILALLGFCNVYALRVNLSVALVAMVTNSTVSNSESKNVEDIVRDIVRILYNPIRILKEILLGSCTIVSGFCKRYCQDPDPVQSYQDLVRDTVRILCNPIRILSLQNLTGALKLK</sequence>
<organism evidence="2 3">
    <name type="scientific">Porites evermanni</name>
    <dbReference type="NCBI Taxonomy" id="104178"/>
    <lineage>
        <taxon>Eukaryota</taxon>
        <taxon>Metazoa</taxon>
        <taxon>Cnidaria</taxon>
        <taxon>Anthozoa</taxon>
        <taxon>Hexacorallia</taxon>
        <taxon>Scleractinia</taxon>
        <taxon>Fungiina</taxon>
        <taxon>Poritidae</taxon>
        <taxon>Porites</taxon>
    </lineage>
</organism>
<evidence type="ECO:0000313" key="3">
    <source>
        <dbReference type="Proteomes" id="UP001159427"/>
    </source>
</evidence>
<proteinExistence type="predicted"/>
<dbReference type="Proteomes" id="UP001159427">
    <property type="component" value="Unassembled WGS sequence"/>
</dbReference>
<evidence type="ECO:0000313" key="2">
    <source>
        <dbReference type="EMBL" id="CAH3199389.1"/>
    </source>
</evidence>